<gene>
    <name evidence="1" type="ORF">PEPMIC_00180</name>
</gene>
<comment type="caution">
    <text evidence="1">The sequence shown here is derived from an EMBL/GenBank/DDBJ whole genome shotgun (WGS) entry which is preliminary data.</text>
</comment>
<reference evidence="1 2" key="2">
    <citation type="submission" date="2007-09" db="EMBL/GenBank/DDBJ databases">
        <authorList>
            <person name="Fulton L."/>
            <person name="Clifton S."/>
            <person name="Fulton B."/>
            <person name="Xu J."/>
            <person name="Minx P."/>
            <person name="Pepin K.H."/>
            <person name="Johnson M."/>
            <person name="Thiruvilangam P."/>
            <person name="Bhonagiri V."/>
            <person name="Nash W.E."/>
            <person name="Mardis E.R."/>
            <person name="Wilson R.K."/>
        </authorList>
    </citation>
    <scope>NUCLEOTIDE SEQUENCE [LARGE SCALE GENOMIC DNA]</scope>
    <source>
        <strain evidence="1 2">ATCC 33270</strain>
    </source>
</reference>
<reference evidence="1 2" key="1">
    <citation type="submission" date="2007-09" db="EMBL/GenBank/DDBJ databases">
        <title>Draft genome sequence of Peptostreptococcus micros (ATCC 33270).</title>
        <authorList>
            <person name="Sudarsanam P."/>
            <person name="Ley R."/>
            <person name="Guruge J."/>
            <person name="Turnbaugh P.J."/>
            <person name="Mahowald M."/>
            <person name="Liep D."/>
            <person name="Gordon J."/>
        </authorList>
    </citation>
    <scope>NUCLEOTIDE SEQUENCE [LARGE SCALE GENOMIC DNA]</scope>
    <source>
        <strain evidence="1 2">ATCC 33270</strain>
    </source>
</reference>
<accession>A8SIR1</accession>
<dbReference type="HOGENOM" id="CLU_3203082_0_0_9"/>
<dbReference type="AlphaFoldDB" id="A8SIR1"/>
<evidence type="ECO:0000313" key="1">
    <source>
        <dbReference type="EMBL" id="EDP24736.1"/>
    </source>
</evidence>
<proteinExistence type="predicted"/>
<dbReference type="EMBL" id="ABEE02000014">
    <property type="protein sequence ID" value="EDP24736.1"/>
    <property type="molecule type" value="Genomic_DNA"/>
</dbReference>
<evidence type="ECO:0000313" key="2">
    <source>
        <dbReference type="Proteomes" id="UP000003162"/>
    </source>
</evidence>
<name>A8SIR1_9FIRM</name>
<dbReference type="Proteomes" id="UP000003162">
    <property type="component" value="Unassembled WGS sequence"/>
</dbReference>
<sequence length="45" mass="5156">MKTAKKKRIFLKKSFCGRKKSRPHKAAGNGHEKTIILTIFNCLLI</sequence>
<organism evidence="1 2">
    <name type="scientific">Parvimonas micra ATCC 33270</name>
    <dbReference type="NCBI Taxonomy" id="411465"/>
    <lineage>
        <taxon>Bacteria</taxon>
        <taxon>Bacillati</taxon>
        <taxon>Bacillota</taxon>
        <taxon>Tissierellia</taxon>
        <taxon>Tissierellales</taxon>
        <taxon>Peptoniphilaceae</taxon>
        <taxon>Parvimonas</taxon>
    </lineage>
</organism>
<protein>
    <submittedName>
        <fullName evidence="1">Uncharacterized protein</fullName>
    </submittedName>
</protein>